<dbReference type="EMBL" id="JAKGSG010000024">
    <property type="protein sequence ID" value="MCF4120799.1"/>
    <property type="molecule type" value="Genomic_DNA"/>
</dbReference>
<protein>
    <submittedName>
        <fullName evidence="4">DUF881 domain-containing protein</fullName>
    </submittedName>
</protein>
<sequence length="317" mass="33646">MEKENPGQVPEQERELEAGERAMPEESPAMTPEVQGTPGATPEGSSAMTPEVQGTPGATPEGSSAPEAVTDVGQRAPGRWAALWGLLRPRGTRSELLAGVLCLALGFALAVQVRQSGTDQLSSLRQDELVRLLDEVTQRAEQLDAEVATLEEARDDLQSEDGQDQAALELAQQRAEFEGILSGRLPAEGPGVKVEVVADAGTLQAQQLFNVLEELRNAGAEAMELNGVRLVTSSWFEDADGRIVLDGEVLSSPYVWTVIGDPETVDRALEIPGGALPSLRSKGAQATTTQLDHVVVDAVREPAEPEYARPAEDAGQG</sequence>
<comment type="similarity">
    <text evidence="1">Belongs to the UPF0749 family.</text>
</comment>
<gene>
    <name evidence="4" type="ORF">L1785_07390</name>
</gene>
<keyword evidence="2" id="KW-0175">Coiled coil</keyword>
<feature type="compositionally biased region" description="Basic and acidic residues" evidence="3">
    <location>
        <begin position="1"/>
        <end position="24"/>
    </location>
</feature>
<dbReference type="AlphaFoldDB" id="A0AA41QCB0"/>
<feature type="coiled-coil region" evidence="2">
    <location>
        <begin position="126"/>
        <end position="160"/>
    </location>
</feature>
<dbReference type="PANTHER" id="PTHR37313">
    <property type="entry name" value="UPF0749 PROTEIN RV1825"/>
    <property type="match status" value="1"/>
</dbReference>
<dbReference type="PANTHER" id="PTHR37313:SF2">
    <property type="entry name" value="UPF0749 PROTEIN YLXX"/>
    <property type="match status" value="1"/>
</dbReference>
<dbReference type="Pfam" id="PF05949">
    <property type="entry name" value="DUF881"/>
    <property type="match status" value="1"/>
</dbReference>
<accession>A0AA41QCB0</accession>
<dbReference type="Gene3D" id="3.30.70.1880">
    <property type="entry name" value="Protein of unknown function DUF881"/>
    <property type="match status" value="1"/>
</dbReference>
<name>A0AA41QCB0_9MICO</name>
<keyword evidence="5" id="KW-1185">Reference proteome</keyword>
<evidence type="ECO:0000313" key="5">
    <source>
        <dbReference type="Proteomes" id="UP001165405"/>
    </source>
</evidence>
<evidence type="ECO:0000256" key="3">
    <source>
        <dbReference type="SAM" id="MobiDB-lite"/>
    </source>
</evidence>
<dbReference type="Proteomes" id="UP001165405">
    <property type="component" value="Unassembled WGS sequence"/>
</dbReference>
<evidence type="ECO:0000256" key="1">
    <source>
        <dbReference type="ARBA" id="ARBA00009108"/>
    </source>
</evidence>
<proteinExistence type="inferred from homology"/>
<feature type="region of interest" description="Disordered" evidence="3">
    <location>
        <begin position="1"/>
        <end position="70"/>
    </location>
</feature>
<comment type="caution">
    <text evidence="4">The sequence shown here is derived from an EMBL/GenBank/DDBJ whole genome shotgun (WGS) entry which is preliminary data.</text>
</comment>
<reference evidence="4" key="1">
    <citation type="submission" date="2022-01" db="EMBL/GenBank/DDBJ databases">
        <title>Antribacter sp. nov., isolated from Guizhou of China.</title>
        <authorList>
            <person name="Chengliang C."/>
            <person name="Ya Z."/>
        </authorList>
    </citation>
    <scope>NUCLEOTIDE SEQUENCE</scope>
    <source>
        <strain evidence="4">KLBMP 9083</strain>
    </source>
</reference>
<dbReference type="GO" id="GO:0005886">
    <property type="term" value="C:plasma membrane"/>
    <property type="evidence" value="ECO:0007669"/>
    <property type="project" value="TreeGrafter"/>
</dbReference>
<evidence type="ECO:0000313" key="4">
    <source>
        <dbReference type="EMBL" id="MCF4120799.1"/>
    </source>
</evidence>
<dbReference type="RefSeq" id="WP_236088585.1">
    <property type="nucleotide sequence ID" value="NZ_JAKGSG010000024.1"/>
</dbReference>
<evidence type="ECO:0000256" key="2">
    <source>
        <dbReference type="SAM" id="Coils"/>
    </source>
</evidence>
<dbReference type="InterPro" id="IPR010273">
    <property type="entry name" value="DUF881"/>
</dbReference>
<organism evidence="4 5">
    <name type="scientific">Antribacter soli</name>
    <dbReference type="NCBI Taxonomy" id="2910976"/>
    <lineage>
        <taxon>Bacteria</taxon>
        <taxon>Bacillati</taxon>
        <taxon>Actinomycetota</taxon>
        <taxon>Actinomycetes</taxon>
        <taxon>Micrococcales</taxon>
        <taxon>Promicromonosporaceae</taxon>
        <taxon>Antribacter</taxon>
    </lineage>
</organism>